<evidence type="ECO:0008006" key="3">
    <source>
        <dbReference type="Google" id="ProtNLM"/>
    </source>
</evidence>
<dbReference type="EMBL" id="ACBY02000020">
    <property type="protein sequence ID" value="EFB76663.1"/>
    <property type="molecule type" value="Genomic_DNA"/>
</dbReference>
<proteinExistence type="predicted"/>
<dbReference type="OrthoDB" id="9815339at2"/>
<dbReference type="HOGENOM" id="CLU_574811_0_0_9"/>
<comment type="caution">
    <text evidence="1">The sequence shown here is derived from an EMBL/GenBank/DDBJ whole genome shotgun (WGS) entry which is preliminary data.</text>
</comment>
<dbReference type="InterPro" id="IPR007739">
    <property type="entry name" value="RgpF"/>
</dbReference>
<dbReference type="Pfam" id="PF05045">
    <property type="entry name" value="RgpF"/>
    <property type="match status" value="1"/>
</dbReference>
<reference evidence="1" key="1">
    <citation type="submission" date="2009-12" db="EMBL/GenBank/DDBJ databases">
        <authorList>
            <person name="Weinstock G."/>
            <person name="Sodergren E."/>
            <person name="Clifton S."/>
            <person name="Fulton L."/>
            <person name="Fulton B."/>
            <person name="Courtney L."/>
            <person name="Fronick C."/>
            <person name="Harrison M."/>
            <person name="Strong C."/>
            <person name="Farmer C."/>
            <person name="Delahaunty K."/>
            <person name="Markovic C."/>
            <person name="Hall O."/>
            <person name="Minx P."/>
            <person name="Tomlinson C."/>
            <person name="Mitreva M."/>
            <person name="Nelson J."/>
            <person name="Hou S."/>
            <person name="Wollam A."/>
            <person name="Pepin K.H."/>
            <person name="Johnson M."/>
            <person name="Bhonagiri V."/>
            <person name="Nash W.E."/>
            <person name="Warren W."/>
            <person name="Chinwalla A."/>
            <person name="Mardis E.R."/>
            <person name="Wilson R.K."/>
        </authorList>
    </citation>
    <scope>NUCLEOTIDE SEQUENCE [LARGE SCALE GENOMIC DNA]</scope>
    <source>
        <strain evidence="1">DSM 15176</strain>
    </source>
</reference>
<accession>D1PL05</accession>
<keyword evidence="2" id="KW-1185">Reference proteome</keyword>
<evidence type="ECO:0000313" key="2">
    <source>
        <dbReference type="Proteomes" id="UP000003438"/>
    </source>
</evidence>
<protein>
    <recommendedName>
        <fullName evidence="3">Rhamnan synthesis protein F</fullName>
    </recommendedName>
</protein>
<dbReference type="Proteomes" id="UP000003438">
    <property type="component" value="Unassembled WGS sequence"/>
</dbReference>
<sequence>MRIDSMKRLVIYFHYDAQGSLDGPCRFAIAALRRNADLVLVTNGILTEESRAWVRQKNLRLMERENNGFDVGAYREALLSLGQDVVCCYEELVLMNYTLAGPVCSLAAMWEHMERRQDLDFWGLTRHYAMHSRRFGGTVPEHLQSHFLAVRKRMFGSPDFWEYWQTMKLPRSYEESVIRHETRFTGYFAERGYRWDSYVQTDDLKPVFINPIMACPKELLEERCCPFFKRRSFFTPYLDELRRTDGNAAAELYAYLQSKTSYPVEALVRSLLRTQPLSALCQNLHWHYVVAEKDNTQETDLQKQGLRLVRFVPFESEPVTDWYLRKSAQCAEGRLAEAASLFAEKPLLGVLSPALPLWPKALQTVKSRWHADRSLLDKKLSVPLGNDPPPAPHAGWALVRSDAFPQGVPIVEQEIDCWLLPLIAQQNGYYSATFESVGQAAARAEYGDVYIQASAEPAAVAKQLGRLVKHKLKKG</sequence>
<dbReference type="AlphaFoldDB" id="D1PL05"/>
<dbReference type="STRING" id="411471.SUBVAR_05040"/>
<name>D1PL05_9FIRM</name>
<organism evidence="1 2">
    <name type="scientific">Subdoligranulum variabile DSM 15176</name>
    <dbReference type="NCBI Taxonomy" id="411471"/>
    <lineage>
        <taxon>Bacteria</taxon>
        <taxon>Bacillati</taxon>
        <taxon>Bacillota</taxon>
        <taxon>Clostridia</taxon>
        <taxon>Eubacteriales</taxon>
        <taxon>Oscillospiraceae</taxon>
        <taxon>Subdoligranulum</taxon>
    </lineage>
</organism>
<evidence type="ECO:0000313" key="1">
    <source>
        <dbReference type="EMBL" id="EFB76663.1"/>
    </source>
</evidence>
<gene>
    <name evidence="1" type="ORF">SUBVAR_05040</name>
</gene>
<dbReference type="eggNOG" id="COG3754">
    <property type="taxonomic scope" value="Bacteria"/>
</dbReference>